<feature type="transmembrane region" description="Helical" evidence="1">
    <location>
        <begin position="180"/>
        <end position="199"/>
    </location>
</feature>
<dbReference type="EMBL" id="BSYO01000040">
    <property type="protein sequence ID" value="GMH31459.1"/>
    <property type="molecule type" value="Genomic_DNA"/>
</dbReference>
<name>A0AAD3TLT5_NEPGR</name>
<accession>A0AAD3TLT5</accession>
<dbReference type="PANTHER" id="PTHR38543:SF1">
    <property type="entry name" value="OS04G0465800 PROTEIN"/>
    <property type="match status" value="1"/>
</dbReference>
<evidence type="ECO:0000256" key="1">
    <source>
        <dbReference type="SAM" id="Phobius"/>
    </source>
</evidence>
<dbReference type="PANTHER" id="PTHR38543">
    <property type="entry name" value="OS04G0465800 PROTEIN"/>
    <property type="match status" value="1"/>
</dbReference>
<protein>
    <submittedName>
        <fullName evidence="2">Uncharacterized protein</fullName>
    </submittedName>
</protein>
<evidence type="ECO:0000313" key="3">
    <source>
        <dbReference type="Proteomes" id="UP001279734"/>
    </source>
</evidence>
<keyword evidence="1" id="KW-1133">Transmembrane helix</keyword>
<gene>
    <name evidence="2" type="ORF">Nepgr_033302</name>
</gene>
<comment type="caution">
    <text evidence="2">The sequence shown here is derived from an EMBL/GenBank/DDBJ whole genome shotgun (WGS) entry which is preliminary data.</text>
</comment>
<evidence type="ECO:0000313" key="2">
    <source>
        <dbReference type="EMBL" id="GMH31459.1"/>
    </source>
</evidence>
<organism evidence="2 3">
    <name type="scientific">Nepenthes gracilis</name>
    <name type="common">Slender pitcher plant</name>
    <dbReference type="NCBI Taxonomy" id="150966"/>
    <lineage>
        <taxon>Eukaryota</taxon>
        <taxon>Viridiplantae</taxon>
        <taxon>Streptophyta</taxon>
        <taxon>Embryophyta</taxon>
        <taxon>Tracheophyta</taxon>
        <taxon>Spermatophyta</taxon>
        <taxon>Magnoliopsida</taxon>
        <taxon>eudicotyledons</taxon>
        <taxon>Gunneridae</taxon>
        <taxon>Pentapetalae</taxon>
        <taxon>Caryophyllales</taxon>
        <taxon>Nepenthaceae</taxon>
        <taxon>Nepenthes</taxon>
    </lineage>
</organism>
<feature type="transmembrane region" description="Helical" evidence="1">
    <location>
        <begin position="333"/>
        <end position="354"/>
    </location>
</feature>
<feature type="transmembrane region" description="Helical" evidence="1">
    <location>
        <begin position="266"/>
        <end position="283"/>
    </location>
</feature>
<sequence length="370" mass="40826">MTPLTVNGECTMGTIFLQTFKLIAPLLSEEIIPWDDDWGEIADEIGLDGWRSGGGTISYIRFQLFTHPTQATDQKISSAQLNSELRIHSCYLPKKRTLSCGSDLGFSMPGPGPHMMYALGSGLGLMGLSRGRFSPHHCVVYAVNAFFGPDVGSFSEWLTSTLGFAQSVGSSVADLLHHPFYYALILGFPLSLLYSWVSCLAIQKGLLDSVSGVPLTRRQCFLLVSAGSLSHFFLDHLFEENGHSSTFTWVLSTGWWSSRAPINSDAVVVVGLLCSFLIVGFIYINRVRPSKSVRMQYNQSIKLILIIASMYCLWCASQIYLVDPRRPAVGEEADLGVLVFLAVYFFTPHCLCIASMNSKDYLDSAEQIPL</sequence>
<feature type="transmembrane region" description="Helical" evidence="1">
    <location>
        <begin position="303"/>
        <end position="321"/>
    </location>
</feature>
<keyword evidence="1" id="KW-0812">Transmembrane</keyword>
<keyword evidence="1" id="KW-0472">Membrane</keyword>
<dbReference type="Proteomes" id="UP001279734">
    <property type="component" value="Unassembled WGS sequence"/>
</dbReference>
<proteinExistence type="predicted"/>
<keyword evidence="3" id="KW-1185">Reference proteome</keyword>
<dbReference type="AlphaFoldDB" id="A0AAD3TLT5"/>
<reference evidence="2" key="1">
    <citation type="submission" date="2023-05" db="EMBL/GenBank/DDBJ databases">
        <title>Nepenthes gracilis genome sequencing.</title>
        <authorList>
            <person name="Fukushima K."/>
        </authorList>
    </citation>
    <scope>NUCLEOTIDE SEQUENCE</scope>
    <source>
        <strain evidence="2">SING2019-196</strain>
    </source>
</reference>